<gene>
    <name evidence="2" type="ORF">SG0102_19630</name>
</gene>
<dbReference type="PANTHER" id="PTHR33360">
    <property type="entry name" value="TRANSPOSASE FOR INSERTION SEQUENCE ELEMENT IS200"/>
    <property type="match status" value="1"/>
</dbReference>
<accession>A0A3G9JVI3</accession>
<dbReference type="GO" id="GO:0003677">
    <property type="term" value="F:DNA binding"/>
    <property type="evidence" value="ECO:0007669"/>
    <property type="project" value="InterPro"/>
</dbReference>
<dbReference type="AlphaFoldDB" id="A0A3G9JVI3"/>
<dbReference type="SMART" id="SM01321">
    <property type="entry name" value="Y1_Tnp"/>
    <property type="match status" value="1"/>
</dbReference>
<dbReference type="SUPFAM" id="SSF143422">
    <property type="entry name" value="Transposase IS200-like"/>
    <property type="match status" value="1"/>
</dbReference>
<dbReference type="InterPro" id="IPR036515">
    <property type="entry name" value="Transposase_17_sf"/>
</dbReference>
<dbReference type="Proteomes" id="UP000268059">
    <property type="component" value="Chromosome"/>
</dbReference>
<proteinExistence type="predicted"/>
<dbReference type="InParanoid" id="A0A3G9JVI3"/>
<evidence type="ECO:0000313" key="3">
    <source>
        <dbReference type="Proteomes" id="UP000268059"/>
    </source>
</evidence>
<evidence type="ECO:0000259" key="1">
    <source>
        <dbReference type="SMART" id="SM01321"/>
    </source>
</evidence>
<dbReference type="EMBL" id="AP019309">
    <property type="protein sequence ID" value="BBH27029.1"/>
    <property type="molecule type" value="Genomic_DNA"/>
</dbReference>
<dbReference type="NCBIfam" id="NF033573">
    <property type="entry name" value="transpos_IS200"/>
    <property type="match status" value="1"/>
</dbReference>
<dbReference type="GO" id="GO:0004803">
    <property type="term" value="F:transposase activity"/>
    <property type="evidence" value="ECO:0007669"/>
    <property type="project" value="InterPro"/>
</dbReference>
<dbReference type="GO" id="GO:0006313">
    <property type="term" value="P:DNA transposition"/>
    <property type="evidence" value="ECO:0007669"/>
    <property type="project" value="InterPro"/>
</dbReference>
<organism evidence="2 3">
    <name type="scientific">Intestinibaculum porci</name>
    <dbReference type="NCBI Taxonomy" id="2487118"/>
    <lineage>
        <taxon>Bacteria</taxon>
        <taxon>Bacillati</taxon>
        <taxon>Bacillota</taxon>
        <taxon>Erysipelotrichia</taxon>
        <taxon>Erysipelotrichales</taxon>
        <taxon>Erysipelotrichaceae</taxon>
        <taxon>Intestinibaculum</taxon>
    </lineage>
</organism>
<sequence length="134" mass="15551">MYSLQYHIVWATKYRRPVIIGSVEADFKKDIREIAEDLGIGIIAMETMPDHIHMLVDCRPQLCISDAVKVLKGTSAWRLFRSHPEIKSQLWGGHLWNPSYFVATVSDRTREQVETYIRGQRTKRGVGGRPRKKR</sequence>
<dbReference type="PANTHER" id="PTHR33360:SF2">
    <property type="entry name" value="TRANSPOSASE FOR INSERTION SEQUENCE ELEMENT IS200"/>
    <property type="match status" value="1"/>
</dbReference>
<keyword evidence="3" id="KW-1185">Reference proteome</keyword>
<protein>
    <submittedName>
        <fullName evidence="2">IS200/IS605 family transposase</fullName>
    </submittedName>
</protein>
<evidence type="ECO:0000313" key="2">
    <source>
        <dbReference type="EMBL" id="BBH27029.1"/>
    </source>
</evidence>
<dbReference type="InterPro" id="IPR002686">
    <property type="entry name" value="Transposase_17"/>
</dbReference>
<reference evidence="2 3" key="1">
    <citation type="submission" date="2018-11" db="EMBL/GenBank/DDBJ databases">
        <title>Novel Erysipelotrichaceae bacterium isolated from small intestine of a swine.</title>
        <authorList>
            <person name="Kim J.S."/>
            <person name="Choe H."/>
            <person name="Lee Y.R."/>
            <person name="Kim K.M."/>
            <person name="Park D.S."/>
        </authorList>
    </citation>
    <scope>NUCLEOTIDE SEQUENCE [LARGE SCALE GENOMIC DNA]</scope>
    <source>
        <strain evidence="2 3">SG0102</strain>
    </source>
</reference>
<feature type="domain" description="Transposase IS200-like" evidence="1">
    <location>
        <begin position="1"/>
        <end position="120"/>
    </location>
</feature>
<dbReference type="Pfam" id="PF01797">
    <property type="entry name" value="Y1_Tnp"/>
    <property type="match status" value="1"/>
</dbReference>
<dbReference type="KEGG" id="ebm:SG0102_19630"/>
<name>A0A3G9JVI3_9FIRM</name>
<dbReference type="Gene3D" id="3.30.70.1290">
    <property type="entry name" value="Transposase IS200-like"/>
    <property type="match status" value="1"/>
</dbReference>